<dbReference type="InterPro" id="IPR050498">
    <property type="entry name" value="Ycf3"/>
</dbReference>
<evidence type="ECO:0000256" key="1">
    <source>
        <dbReference type="ARBA" id="ARBA00022737"/>
    </source>
</evidence>
<dbReference type="InterPro" id="IPR019734">
    <property type="entry name" value="TPR_rpt"/>
</dbReference>
<dbReference type="PROSITE" id="PS50293">
    <property type="entry name" value="TPR_REGION"/>
    <property type="match status" value="1"/>
</dbReference>
<organism evidence="5 6">
    <name type="scientific">Gaetbulibacter aestuarii</name>
    <dbReference type="NCBI Taxonomy" id="1502358"/>
    <lineage>
        <taxon>Bacteria</taxon>
        <taxon>Pseudomonadati</taxon>
        <taxon>Bacteroidota</taxon>
        <taxon>Flavobacteriia</taxon>
        <taxon>Flavobacteriales</taxon>
        <taxon>Flavobacteriaceae</taxon>
        <taxon>Gaetbulibacter</taxon>
    </lineage>
</organism>
<evidence type="ECO:0000256" key="4">
    <source>
        <dbReference type="SAM" id="SignalP"/>
    </source>
</evidence>
<dbReference type="PANTHER" id="PTHR44858">
    <property type="entry name" value="TETRATRICOPEPTIDE REPEAT PROTEIN 6"/>
    <property type="match status" value="1"/>
</dbReference>
<proteinExistence type="predicted"/>
<protein>
    <submittedName>
        <fullName evidence="5">Tetratricopeptide repeat protein</fullName>
    </submittedName>
</protein>
<dbReference type="Pfam" id="PF13432">
    <property type="entry name" value="TPR_16"/>
    <property type="match status" value="2"/>
</dbReference>
<dbReference type="PANTHER" id="PTHR44858:SF1">
    <property type="entry name" value="UDP-N-ACETYLGLUCOSAMINE--PEPTIDE N-ACETYLGLUCOSAMINYLTRANSFERASE SPINDLY-RELATED"/>
    <property type="match status" value="1"/>
</dbReference>
<dbReference type="PROSITE" id="PS50005">
    <property type="entry name" value="TPR"/>
    <property type="match status" value="4"/>
</dbReference>
<feature type="repeat" description="TPR" evidence="3">
    <location>
        <begin position="221"/>
        <end position="254"/>
    </location>
</feature>
<feature type="repeat" description="TPR" evidence="3">
    <location>
        <begin position="187"/>
        <end position="220"/>
    </location>
</feature>
<reference evidence="5 6" key="1">
    <citation type="submission" date="2024-02" db="EMBL/GenBank/DDBJ databases">
        <title>A Gaetbulibacter species isolated from tidal flats and genomic insights of their niches.</title>
        <authorList>
            <person name="Ye Y."/>
        </authorList>
    </citation>
    <scope>NUCLEOTIDE SEQUENCE [LARGE SCALE GENOMIC DNA]</scope>
    <source>
        <strain evidence="5 6">KYW382</strain>
    </source>
</reference>
<dbReference type="EMBL" id="JBAWKB010000002">
    <property type="protein sequence ID" value="MFH6771739.1"/>
    <property type="molecule type" value="Genomic_DNA"/>
</dbReference>
<dbReference type="SMART" id="SM00028">
    <property type="entry name" value="TPR"/>
    <property type="match status" value="7"/>
</dbReference>
<sequence length="318" mass="36332">MNWKKLMLCLCLITGMSVFGQAKKLMRQADRADNVDTKIELYSQALELEPENLDALFYRALAKTEQGDISGAIVDYSKIILIKPDPDTYFNRGNLRYSLKEFEGAKEDYQKAYELDPGFVDALFSLACVKFDLGDYQEAIKDYTKVIELNSYYPKVYTLRASAYEALEDYKKAIEDYTVAVFVFGTPEAYMNRGQLFLGINYYKEAYIDFNKAISLDKNNPFGYFYRGTAALMLGGFDDAAGDFQKALSFDPNDFDALLGLSLAYLRLGNTNLAKLNFEKAKEVLGISTDDPEAYASTFWYQNQYYFFVNKLRELQGL</sequence>
<keyword evidence="4" id="KW-0732">Signal</keyword>
<evidence type="ECO:0000313" key="5">
    <source>
        <dbReference type="EMBL" id="MFH6771739.1"/>
    </source>
</evidence>
<feature type="repeat" description="TPR" evidence="3">
    <location>
        <begin position="86"/>
        <end position="119"/>
    </location>
</feature>
<dbReference type="Gene3D" id="1.25.40.10">
    <property type="entry name" value="Tetratricopeptide repeat domain"/>
    <property type="match status" value="3"/>
</dbReference>
<evidence type="ECO:0000256" key="3">
    <source>
        <dbReference type="PROSITE-ProRule" id="PRU00339"/>
    </source>
</evidence>
<feature type="signal peptide" evidence="4">
    <location>
        <begin position="1"/>
        <end position="20"/>
    </location>
</feature>
<dbReference type="Pfam" id="PF13181">
    <property type="entry name" value="TPR_8"/>
    <property type="match status" value="2"/>
</dbReference>
<name>A0ABW7MY47_9FLAO</name>
<gene>
    <name evidence="5" type="ORF">V8G58_07305</name>
</gene>
<feature type="repeat" description="TPR" evidence="3">
    <location>
        <begin position="120"/>
        <end position="153"/>
    </location>
</feature>
<dbReference type="Pfam" id="PF00515">
    <property type="entry name" value="TPR_1"/>
    <property type="match status" value="2"/>
</dbReference>
<keyword evidence="1" id="KW-0677">Repeat</keyword>
<dbReference type="Proteomes" id="UP001610100">
    <property type="component" value="Unassembled WGS sequence"/>
</dbReference>
<dbReference type="RefSeq" id="WP_395360624.1">
    <property type="nucleotide sequence ID" value="NZ_JBAWKB010000002.1"/>
</dbReference>
<dbReference type="SUPFAM" id="SSF48452">
    <property type="entry name" value="TPR-like"/>
    <property type="match status" value="1"/>
</dbReference>
<keyword evidence="2 3" id="KW-0802">TPR repeat</keyword>
<evidence type="ECO:0000313" key="6">
    <source>
        <dbReference type="Proteomes" id="UP001610100"/>
    </source>
</evidence>
<accession>A0ABW7MY47</accession>
<evidence type="ECO:0000256" key="2">
    <source>
        <dbReference type="ARBA" id="ARBA00022803"/>
    </source>
</evidence>
<dbReference type="InterPro" id="IPR011990">
    <property type="entry name" value="TPR-like_helical_dom_sf"/>
</dbReference>
<keyword evidence="6" id="KW-1185">Reference proteome</keyword>
<comment type="caution">
    <text evidence="5">The sequence shown here is derived from an EMBL/GenBank/DDBJ whole genome shotgun (WGS) entry which is preliminary data.</text>
</comment>
<feature type="chain" id="PRO_5047267440" evidence="4">
    <location>
        <begin position="21"/>
        <end position="318"/>
    </location>
</feature>